<dbReference type="EMBL" id="QEAP01000079">
    <property type="protein sequence ID" value="TPX75505.1"/>
    <property type="molecule type" value="Genomic_DNA"/>
</dbReference>
<dbReference type="PANTHER" id="PTHR28086">
    <property type="entry name" value="UPF0662 PROTEIN YPL260W"/>
    <property type="match status" value="1"/>
</dbReference>
<sequence length="505" mass="55875">MTTFIHTSTTTTVFGVTKSVPEEEKPILDKLFKFRQSLIQLRKSSRGNVTVSEMNAKSAELTEIVSKLQQVRLSGDSNFMNIVLLSCNRVDNVLDTIWMHMFYLWSKIASIDERVYPTYVSLVTLARTAEALRQSEAFTAADVEPLQQRLRVLDERVAAAEGKFVPAGVVNTGGPLGDKIPHGQAILNSLLSRVHRTIQFMNTENDTVVDELVPLRNELESILKQLDEYQGDDKAALAPISKRLHAIDSSRSPTGKFLHCESEYGHATIAGILNQCFNKLMVLVAKMDPVLPDSPLYSIYRSLLEVHSELSRISTDPSLHGNPFDLSQALEPIQERLTLLEQRRIDGNFIPSEQTASDINEGTAVKLPGQATMHKLLHDCHALITQIVDPISLPVGETLVSTYELLIKQRTRLRQLRSWASTGWDVKRDLKAVEDVLKSVEAGRVGGLFAGDVAIKLAESADFDRVGPVESDYVESSGVPDGQAVISALVDECDSLVWQIGCMLA</sequence>
<dbReference type="STRING" id="246404.A0A507FIP3"/>
<gene>
    <name evidence="1" type="ORF">CcCBS67573_g03224</name>
</gene>
<dbReference type="Proteomes" id="UP000320333">
    <property type="component" value="Unassembled WGS sequence"/>
</dbReference>
<dbReference type="OrthoDB" id="2011986at2759"/>
<keyword evidence="2" id="KW-1185">Reference proteome</keyword>
<dbReference type="GO" id="GO:0005634">
    <property type="term" value="C:nucleus"/>
    <property type="evidence" value="ECO:0007669"/>
    <property type="project" value="TreeGrafter"/>
</dbReference>
<dbReference type="InterPro" id="IPR018810">
    <property type="entry name" value="UPF0662"/>
</dbReference>
<dbReference type="GO" id="GO:0005737">
    <property type="term" value="C:cytoplasm"/>
    <property type="evidence" value="ECO:0007669"/>
    <property type="project" value="TreeGrafter"/>
</dbReference>
<protein>
    <submittedName>
        <fullName evidence="1">Uncharacterized protein</fullName>
    </submittedName>
</protein>
<reference evidence="1 2" key="1">
    <citation type="journal article" date="2019" name="Sci. Rep.">
        <title>Comparative genomics of chytrid fungi reveal insights into the obligate biotrophic and pathogenic lifestyle of Synchytrium endobioticum.</title>
        <authorList>
            <person name="van de Vossenberg B.T.L.H."/>
            <person name="Warris S."/>
            <person name="Nguyen H.D.T."/>
            <person name="van Gent-Pelzer M.P.E."/>
            <person name="Joly D.L."/>
            <person name="van de Geest H.C."/>
            <person name="Bonants P.J.M."/>
            <person name="Smith D.S."/>
            <person name="Levesque C.A."/>
            <person name="van der Lee T.A.J."/>
        </authorList>
    </citation>
    <scope>NUCLEOTIDE SEQUENCE [LARGE SCALE GENOMIC DNA]</scope>
    <source>
        <strain evidence="1 2">CBS 675.73</strain>
    </source>
</reference>
<accession>A0A507FIP3</accession>
<dbReference type="Pfam" id="PF10303">
    <property type="entry name" value="DUF2408"/>
    <property type="match status" value="1"/>
</dbReference>
<comment type="caution">
    <text evidence="1">The sequence shown here is derived from an EMBL/GenBank/DDBJ whole genome shotgun (WGS) entry which is preliminary data.</text>
</comment>
<evidence type="ECO:0000313" key="1">
    <source>
        <dbReference type="EMBL" id="TPX75505.1"/>
    </source>
</evidence>
<proteinExistence type="predicted"/>
<name>A0A507FIP3_9FUNG</name>
<organism evidence="1 2">
    <name type="scientific">Chytriomyces confervae</name>
    <dbReference type="NCBI Taxonomy" id="246404"/>
    <lineage>
        <taxon>Eukaryota</taxon>
        <taxon>Fungi</taxon>
        <taxon>Fungi incertae sedis</taxon>
        <taxon>Chytridiomycota</taxon>
        <taxon>Chytridiomycota incertae sedis</taxon>
        <taxon>Chytridiomycetes</taxon>
        <taxon>Chytridiales</taxon>
        <taxon>Chytriomycetaceae</taxon>
        <taxon>Chytriomyces</taxon>
    </lineage>
</organism>
<dbReference type="AlphaFoldDB" id="A0A507FIP3"/>
<dbReference type="PANTHER" id="PTHR28086:SF1">
    <property type="entry name" value="CU(2+) SUPPRESSING AND BLEOMYCIN SENSITIVE PROTEIN 1"/>
    <property type="match status" value="1"/>
</dbReference>
<evidence type="ECO:0000313" key="2">
    <source>
        <dbReference type="Proteomes" id="UP000320333"/>
    </source>
</evidence>